<dbReference type="KEGG" id="ntr:B0W44_03250"/>
<dbReference type="FunFam" id="1.10.10.10:FF:000056">
    <property type="entry name" value="IclR family transcriptional regulator"/>
    <property type="match status" value="1"/>
</dbReference>
<dbReference type="Proteomes" id="UP000188603">
    <property type="component" value="Chromosome"/>
</dbReference>
<organism evidence="8 9">
    <name type="scientific">Novibacillus thermophilus</name>
    <dbReference type="NCBI Taxonomy" id="1471761"/>
    <lineage>
        <taxon>Bacteria</taxon>
        <taxon>Bacillati</taxon>
        <taxon>Bacillota</taxon>
        <taxon>Bacilli</taxon>
        <taxon>Bacillales</taxon>
        <taxon>Thermoactinomycetaceae</taxon>
        <taxon>Novibacillus</taxon>
    </lineage>
</organism>
<dbReference type="PROSITE" id="PS51077">
    <property type="entry name" value="HTH_ICLR"/>
    <property type="match status" value="1"/>
</dbReference>
<evidence type="ECO:0000256" key="4">
    <source>
        <dbReference type="ARBA" id="ARBA00058938"/>
    </source>
</evidence>
<reference evidence="8 9" key="1">
    <citation type="journal article" date="2015" name="Int. J. Syst. Evol. Microbiol.">
        <title>Novibacillus thermophilus gen. nov., sp. nov., a Gram-staining-negative and moderately thermophilic member of the family Thermoactinomycetaceae.</title>
        <authorList>
            <person name="Yang G."/>
            <person name="Chen J."/>
            <person name="Zhou S."/>
        </authorList>
    </citation>
    <scope>NUCLEOTIDE SEQUENCE [LARGE SCALE GENOMIC DNA]</scope>
    <source>
        <strain evidence="8 9">SG-1</strain>
    </source>
</reference>
<protein>
    <recommendedName>
        <fullName evidence="5">Glycerol operon regulatory protein</fullName>
    </recommendedName>
</protein>
<keyword evidence="1" id="KW-0805">Transcription regulation</keyword>
<dbReference type="SMART" id="SM00346">
    <property type="entry name" value="HTH_ICLR"/>
    <property type="match status" value="1"/>
</dbReference>
<dbReference type="PANTHER" id="PTHR30136">
    <property type="entry name" value="HELIX-TURN-HELIX TRANSCRIPTIONAL REGULATOR, ICLR FAMILY"/>
    <property type="match status" value="1"/>
</dbReference>
<feature type="domain" description="HTH iclR-type" evidence="6">
    <location>
        <begin position="12"/>
        <end position="74"/>
    </location>
</feature>
<accession>A0A1U9K4I3</accession>
<dbReference type="InterPro" id="IPR036390">
    <property type="entry name" value="WH_DNA-bd_sf"/>
</dbReference>
<evidence type="ECO:0000313" key="9">
    <source>
        <dbReference type="Proteomes" id="UP000188603"/>
    </source>
</evidence>
<keyword evidence="3" id="KW-0804">Transcription</keyword>
<dbReference type="InterPro" id="IPR050707">
    <property type="entry name" value="HTH_MetabolicPath_Reg"/>
</dbReference>
<dbReference type="EMBL" id="CP019699">
    <property type="protein sequence ID" value="AQS54934.1"/>
    <property type="molecule type" value="Genomic_DNA"/>
</dbReference>
<proteinExistence type="predicted"/>
<dbReference type="GO" id="GO:0045892">
    <property type="term" value="P:negative regulation of DNA-templated transcription"/>
    <property type="evidence" value="ECO:0007669"/>
    <property type="project" value="UniProtKB-ARBA"/>
</dbReference>
<evidence type="ECO:0000259" key="6">
    <source>
        <dbReference type="PROSITE" id="PS51077"/>
    </source>
</evidence>
<evidence type="ECO:0000259" key="7">
    <source>
        <dbReference type="PROSITE" id="PS51078"/>
    </source>
</evidence>
<sequence>MAQPTAKQRQTLQTLERGLRLLSCFDDRHPELGITEMAMRMNLSKTIVYRIVATLEKLGFLTQNPENRKYRLGLKVFELGVVAASQIELRQVALPIMKELAAGTNETVNLTVLDAVDRAGICIETVESSQPIKLTTRIGNVGPLHRGASRKILLAYLDSAERQLYLDPSAIGTTLSPDEMMQLEKELNAIRERGYAVSEGEVDPDAFAISAPVFDASGSIVAGLTVSGPRFRTDEQRLQQLTEWTCRSARKLSQQLGAPE</sequence>
<dbReference type="SUPFAM" id="SSF46785">
    <property type="entry name" value="Winged helix' DNA-binding domain"/>
    <property type="match status" value="1"/>
</dbReference>
<dbReference type="InterPro" id="IPR036388">
    <property type="entry name" value="WH-like_DNA-bd_sf"/>
</dbReference>
<gene>
    <name evidence="8" type="ORF">B0W44_03250</name>
</gene>
<dbReference type="InterPro" id="IPR014757">
    <property type="entry name" value="Tscrpt_reg_IclR_C"/>
</dbReference>
<dbReference type="OrthoDB" id="9791752at2"/>
<dbReference type="RefSeq" id="WP_077718750.1">
    <property type="nucleotide sequence ID" value="NZ_CP019699.1"/>
</dbReference>
<dbReference type="Gene3D" id="3.30.450.40">
    <property type="match status" value="1"/>
</dbReference>
<dbReference type="Pfam" id="PF01614">
    <property type="entry name" value="IclR_C"/>
    <property type="match status" value="1"/>
</dbReference>
<dbReference type="InterPro" id="IPR029016">
    <property type="entry name" value="GAF-like_dom_sf"/>
</dbReference>
<dbReference type="Gene3D" id="1.10.10.10">
    <property type="entry name" value="Winged helix-like DNA-binding domain superfamily/Winged helix DNA-binding domain"/>
    <property type="match status" value="1"/>
</dbReference>
<evidence type="ECO:0000256" key="3">
    <source>
        <dbReference type="ARBA" id="ARBA00023163"/>
    </source>
</evidence>
<dbReference type="PANTHER" id="PTHR30136:SF24">
    <property type="entry name" value="HTH-TYPE TRANSCRIPTIONAL REPRESSOR ALLR"/>
    <property type="match status" value="1"/>
</dbReference>
<dbReference type="GO" id="GO:0003700">
    <property type="term" value="F:DNA-binding transcription factor activity"/>
    <property type="evidence" value="ECO:0007669"/>
    <property type="project" value="TreeGrafter"/>
</dbReference>
<keyword evidence="2" id="KW-0238">DNA-binding</keyword>
<dbReference type="GO" id="GO:0003677">
    <property type="term" value="F:DNA binding"/>
    <property type="evidence" value="ECO:0007669"/>
    <property type="project" value="UniProtKB-KW"/>
</dbReference>
<dbReference type="STRING" id="1471761.B0W44_03250"/>
<dbReference type="InterPro" id="IPR005471">
    <property type="entry name" value="Tscrpt_reg_IclR_N"/>
</dbReference>
<name>A0A1U9K4I3_9BACL</name>
<dbReference type="AlphaFoldDB" id="A0A1U9K4I3"/>
<evidence type="ECO:0000256" key="5">
    <source>
        <dbReference type="ARBA" id="ARBA00070406"/>
    </source>
</evidence>
<evidence type="ECO:0000256" key="2">
    <source>
        <dbReference type="ARBA" id="ARBA00023125"/>
    </source>
</evidence>
<dbReference type="SUPFAM" id="SSF55781">
    <property type="entry name" value="GAF domain-like"/>
    <property type="match status" value="1"/>
</dbReference>
<feature type="domain" description="IclR-ED" evidence="7">
    <location>
        <begin position="75"/>
        <end position="258"/>
    </location>
</feature>
<dbReference type="Pfam" id="PF09339">
    <property type="entry name" value="HTH_IclR"/>
    <property type="match status" value="1"/>
</dbReference>
<dbReference type="PROSITE" id="PS51078">
    <property type="entry name" value="ICLR_ED"/>
    <property type="match status" value="1"/>
</dbReference>
<keyword evidence="9" id="KW-1185">Reference proteome</keyword>
<evidence type="ECO:0000313" key="8">
    <source>
        <dbReference type="EMBL" id="AQS54934.1"/>
    </source>
</evidence>
<comment type="function">
    <text evidence="4">May be an activator protein for the gylABX operon.</text>
</comment>
<evidence type="ECO:0000256" key="1">
    <source>
        <dbReference type="ARBA" id="ARBA00023015"/>
    </source>
</evidence>